<proteinExistence type="inferred from homology"/>
<dbReference type="OrthoDB" id="1908448at2759"/>
<dbReference type="PANTHER" id="PTHR10426:SF86">
    <property type="entry name" value="PROTEIN STRICTOSIDINE SYNTHASE-LIKE 10-LIKE"/>
    <property type="match status" value="1"/>
</dbReference>
<keyword evidence="4" id="KW-0325">Glycoprotein</keyword>
<dbReference type="Pfam" id="PF20067">
    <property type="entry name" value="SSL_N"/>
    <property type="match status" value="1"/>
</dbReference>
<dbReference type="SUPFAM" id="SSF63829">
    <property type="entry name" value="Calcium-dependent phosphotriesterase"/>
    <property type="match status" value="1"/>
</dbReference>
<dbReference type="EMBL" id="LR746279">
    <property type="protein sequence ID" value="CAA7409696.1"/>
    <property type="molecule type" value="Genomic_DNA"/>
</dbReference>
<evidence type="ECO:0000259" key="6">
    <source>
        <dbReference type="Pfam" id="PF03088"/>
    </source>
</evidence>
<evidence type="ECO:0000256" key="4">
    <source>
        <dbReference type="ARBA" id="ARBA00023180"/>
    </source>
</evidence>
<dbReference type="AlphaFoldDB" id="A0A7I8LJ41"/>
<dbReference type="GO" id="GO:0016787">
    <property type="term" value="F:hydrolase activity"/>
    <property type="evidence" value="ECO:0007669"/>
    <property type="project" value="TreeGrafter"/>
</dbReference>
<keyword evidence="3" id="KW-0926">Vacuole</keyword>
<accession>A0A7I8LJ41</accession>
<protein>
    <recommendedName>
        <fullName evidence="6">Strictosidine synthase conserved region domain-containing protein</fullName>
    </recommendedName>
</protein>
<comment type="similarity">
    <text evidence="2">Belongs to the strictosidine synthase family.</text>
</comment>
<evidence type="ECO:0000313" key="7">
    <source>
        <dbReference type="EMBL" id="CAA7409696.1"/>
    </source>
</evidence>
<sequence>MGAKLRLRRPEGLLLAAHFLFLISVVVAAPSLKVKPLMDLQERAELQLDPAAGPESIAFDGGGGGPYTGVSDGSVLRWNNVCGGPYETMMEGVCGRPLGLQFEKATGDLYIADAYFGLLMVGPGGGMAQQVATEAEGQPFAFTNGVDIDQDEGIVYFTDSSTRFHRRDFILTILTGDATGRLLRYNRRTKEVAVLLRGLAFPNGVAMDSDGAFLLVAETTNRRVLRYWLRGPAAGKVDVFAELFGFPDNIKRTPAGEFWVALGMGRDFFSPGGAPGATVMCPVAMRLAADGAVVEVVEDCTAAGAVSEVEERSGTLWLGSVVRPYVEVYSL</sequence>
<comment type="subcellular location">
    <subcellularLocation>
        <location evidence="1">Vacuole</location>
    </subcellularLocation>
</comment>
<dbReference type="InterPro" id="IPR018119">
    <property type="entry name" value="Strictosidine_synth_cons-reg"/>
</dbReference>
<dbReference type="Proteomes" id="UP000663760">
    <property type="component" value="Chromosome 16"/>
</dbReference>
<evidence type="ECO:0000313" key="8">
    <source>
        <dbReference type="Proteomes" id="UP000663760"/>
    </source>
</evidence>
<feature type="domain" description="Strictosidine synthase conserved region" evidence="6">
    <location>
        <begin position="144"/>
        <end position="231"/>
    </location>
</feature>
<feature type="signal peptide" evidence="5">
    <location>
        <begin position="1"/>
        <end position="28"/>
    </location>
</feature>
<evidence type="ECO:0000256" key="5">
    <source>
        <dbReference type="SAM" id="SignalP"/>
    </source>
</evidence>
<dbReference type="GO" id="GO:0012505">
    <property type="term" value="C:endomembrane system"/>
    <property type="evidence" value="ECO:0007669"/>
    <property type="project" value="TreeGrafter"/>
</dbReference>
<dbReference type="InterPro" id="IPR011042">
    <property type="entry name" value="6-blade_b-propeller_TolB-like"/>
</dbReference>
<evidence type="ECO:0000256" key="1">
    <source>
        <dbReference type="ARBA" id="ARBA00004116"/>
    </source>
</evidence>
<evidence type="ECO:0000256" key="3">
    <source>
        <dbReference type="ARBA" id="ARBA00022554"/>
    </source>
</evidence>
<organism evidence="7 8">
    <name type="scientific">Spirodela intermedia</name>
    <name type="common">Intermediate duckweed</name>
    <dbReference type="NCBI Taxonomy" id="51605"/>
    <lineage>
        <taxon>Eukaryota</taxon>
        <taxon>Viridiplantae</taxon>
        <taxon>Streptophyta</taxon>
        <taxon>Embryophyta</taxon>
        <taxon>Tracheophyta</taxon>
        <taxon>Spermatophyta</taxon>
        <taxon>Magnoliopsida</taxon>
        <taxon>Liliopsida</taxon>
        <taxon>Araceae</taxon>
        <taxon>Lemnoideae</taxon>
        <taxon>Spirodela</taxon>
    </lineage>
</organism>
<dbReference type="Gene3D" id="2.120.10.30">
    <property type="entry name" value="TolB, C-terminal domain"/>
    <property type="match status" value="1"/>
</dbReference>
<dbReference type="GO" id="GO:0005773">
    <property type="term" value="C:vacuole"/>
    <property type="evidence" value="ECO:0007669"/>
    <property type="project" value="UniProtKB-SubCell"/>
</dbReference>
<evidence type="ECO:0000256" key="2">
    <source>
        <dbReference type="ARBA" id="ARBA00009191"/>
    </source>
</evidence>
<keyword evidence="5" id="KW-0732">Signal</keyword>
<gene>
    <name evidence="7" type="ORF">SI8410_16020374</name>
</gene>
<feature type="chain" id="PRO_5029613126" description="Strictosidine synthase conserved region domain-containing protein" evidence="5">
    <location>
        <begin position="29"/>
        <end position="331"/>
    </location>
</feature>
<name>A0A7I8LJ41_SPIIN</name>
<reference evidence="7" key="1">
    <citation type="submission" date="2020-02" db="EMBL/GenBank/DDBJ databases">
        <authorList>
            <person name="Scholz U."/>
            <person name="Mascher M."/>
            <person name="Fiebig A."/>
        </authorList>
    </citation>
    <scope>NUCLEOTIDE SEQUENCE</scope>
</reference>
<dbReference type="Pfam" id="PF03088">
    <property type="entry name" value="Str_synth"/>
    <property type="match status" value="1"/>
</dbReference>
<dbReference type="PANTHER" id="PTHR10426">
    <property type="entry name" value="STRICTOSIDINE SYNTHASE-RELATED"/>
    <property type="match status" value="1"/>
</dbReference>
<keyword evidence="8" id="KW-1185">Reference proteome</keyword>